<keyword evidence="5" id="KW-0472">Membrane</keyword>
<keyword evidence="4" id="KW-0862">Zinc</keyword>
<dbReference type="Proteomes" id="UP001295684">
    <property type="component" value="Unassembled WGS sequence"/>
</dbReference>
<comment type="similarity">
    <text evidence="2">Belongs to the CDIP1/LITAF family.</text>
</comment>
<dbReference type="PANTHER" id="PTHR23292">
    <property type="entry name" value="LIPOPOLYSACCHARIDE-INDUCED TUMOR NECROSIS FACTOR-ALPHA FACTOR"/>
    <property type="match status" value="1"/>
</dbReference>
<evidence type="ECO:0000313" key="8">
    <source>
        <dbReference type="Proteomes" id="UP001295684"/>
    </source>
</evidence>
<evidence type="ECO:0000259" key="6">
    <source>
        <dbReference type="PROSITE" id="PS51837"/>
    </source>
</evidence>
<proteinExistence type="inferred from homology"/>
<evidence type="ECO:0000256" key="2">
    <source>
        <dbReference type="ARBA" id="ARBA00005975"/>
    </source>
</evidence>
<keyword evidence="8" id="KW-1185">Reference proteome</keyword>
<dbReference type="EMBL" id="CAMPGE010019490">
    <property type="protein sequence ID" value="CAI2377820.1"/>
    <property type="molecule type" value="Genomic_DNA"/>
</dbReference>
<dbReference type="Pfam" id="PF10601">
    <property type="entry name" value="zf-LITAF-like"/>
    <property type="match status" value="1"/>
</dbReference>
<dbReference type="PANTHER" id="PTHR23292:SF6">
    <property type="entry name" value="FI16602P1-RELATED"/>
    <property type="match status" value="1"/>
</dbReference>
<dbReference type="AlphaFoldDB" id="A0AAD1XRV6"/>
<accession>A0AAD1XRV6</accession>
<evidence type="ECO:0000256" key="1">
    <source>
        <dbReference type="ARBA" id="ARBA00004170"/>
    </source>
</evidence>
<feature type="domain" description="LITAF" evidence="6">
    <location>
        <begin position="98"/>
        <end position="179"/>
    </location>
</feature>
<dbReference type="GO" id="GO:0008270">
    <property type="term" value="F:zinc ion binding"/>
    <property type="evidence" value="ECO:0007669"/>
    <property type="project" value="TreeGrafter"/>
</dbReference>
<evidence type="ECO:0000256" key="4">
    <source>
        <dbReference type="ARBA" id="ARBA00022833"/>
    </source>
</evidence>
<name>A0AAD1XRV6_EUPCR</name>
<dbReference type="InterPro" id="IPR006629">
    <property type="entry name" value="LITAF"/>
</dbReference>
<comment type="caution">
    <text evidence="7">The sequence shown here is derived from an EMBL/GenBank/DDBJ whole genome shotgun (WGS) entry which is preliminary data.</text>
</comment>
<dbReference type="GO" id="GO:0016020">
    <property type="term" value="C:membrane"/>
    <property type="evidence" value="ECO:0007669"/>
    <property type="project" value="UniProtKB-SubCell"/>
</dbReference>
<dbReference type="InterPro" id="IPR037519">
    <property type="entry name" value="LITAF_fam"/>
</dbReference>
<evidence type="ECO:0000256" key="5">
    <source>
        <dbReference type="ARBA" id="ARBA00023136"/>
    </source>
</evidence>
<dbReference type="PROSITE" id="PS51837">
    <property type="entry name" value="LITAF"/>
    <property type="match status" value="1"/>
</dbReference>
<dbReference type="SMART" id="SM00714">
    <property type="entry name" value="LITAF"/>
    <property type="match status" value="1"/>
</dbReference>
<sequence length="179" mass="20340">METNQNCHYKPLVDEENRVFVGAPIMANYDRSYPGSPTPQYAGSPIMYQHPPTNQQVMQPPVYAYNAPPVNMMQPRRGGYLPRSYRTPPIIKRTIERRAPRARKSMFKGNIRSVYCECPSCGLDTHTKVESDFSSTQWCLCLILCSMQLYVCCLVPFCVNSWRQGNHFCGNCGSKIGSI</sequence>
<evidence type="ECO:0000256" key="3">
    <source>
        <dbReference type="ARBA" id="ARBA00022723"/>
    </source>
</evidence>
<comment type="subcellular location">
    <subcellularLocation>
        <location evidence="1">Membrane</location>
        <topology evidence="1">Peripheral membrane protein</topology>
    </subcellularLocation>
</comment>
<protein>
    <recommendedName>
        <fullName evidence="6">LITAF domain-containing protein</fullName>
    </recommendedName>
</protein>
<gene>
    <name evidence="7" type="ORF">ECRASSUSDP1_LOCUS19210</name>
</gene>
<keyword evidence="3" id="KW-0479">Metal-binding</keyword>
<organism evidence="7 8">
    <name type="scientific">Euplotes crassus</name>
    <dbReference type="NCBI Taxonomy" id="5936"/>
    <lineage>
        <taxon>Eukaryota</taxon>
        <taxon>Sar</taxon>
        <taxon>Alveolata</taxon>
        <taxon>Ciliophora</taxon>
        <taxon>Intramacronucleata</taxon>
        <taxon>Spirotrichea</taxon>
        <taxon>Hypotrichia</taxon>
        <taxon>Euplotida</taxon>
        <taxon>Euplotidae</taxon>
        <taxon>Moneuplotes</taxon>
    </lineage>
</organism>
<evidence type="ECO:0000313" key="7">
    <source>
        <dbReference type="EMBL" id="CAI2377820.1"/>
    </source>
</evidence>
<reference evidence="7" key="1">
    <citation type="submission" date="2023-07" db="EMBL/GenBank/DDBJ databases">
        <authorList>
            <consortium name="AG Swart"/>
            <person name="Singh M."/>
            <person name="Singh A."/>
            <person name="Seah K."/>
            <person name="Emmerich C."/>
        </authorList>
    </citation>
    <scope>NUCLEOTIDE SEQUENCE</scope>
    <source>
        <strain evidence="7">DP1</strain>
    </source>
</reference>